<name>A0ABT4BUZ3_9FIRM</name>
<dbReference type="Proteomes" id="UP001082703">
    <property type="component" value="Unassembled WGS sequence"/>
</dbReference>
<dbReference type="RefSeq" id="WP_268057763.1">
    <property type="nucleotide sequence ID" value="NZ_JAPOHA010000004.1"/>
</dbReference>
<reference evidence="3 4" key="1">
    <citation type="submission" date="2022-11" db="EMBL/GenBank/DDBJ databases">
        <authorList>
            <person name="Caiyu Z."/>
        </authorList>
    </citation>
    <scope>NUCLEOTIDE SEQUENCE [LARGE SCALE GENOMIC DNA]</scope>
    <source>
        <strain evidence="3 4">YR-4</strain>
    </source>
</reference>
<dbReference type="EMBL" id="JAPOHA010000004">
    <property type="protein sequence ID" value="MCY1713743.1"/>
    <property type="molecule type" value="Genomic_DNA"/>
</dbReference>
<feature type="region of interest" description="Disordered" evidence="1">
    <location>
        <begin position="57"/>
        <end position="82"/>
    </location>
</feature>
<keyword evidence="2" id="KW-0812">Transmembrane</keyword>
<dbReference type="Pfam" id="PF10112">
    <property type="entry name" value="Halogen_Hydrol"/>
    <property type="match status" value="1"/>
</dbReference>
<comment type="caution">
    <text evidence="3">The sequence shown here is derived from an EMBL/GenBank/DDBJ whole genome shotgun (WGS) entry which is preliminary data.</text>
</comment>
<protein>
    <submittedName>
        <fullName evidence="3">5-bromo-4-chloroindolyl phosphate hydrolysis family protein</fullName>
    </submittedName>
</protein>
<feature type="transmembrane region" description="Helical" evidence="2">
    <location>
        <begin position="137"/>
        <end position="162"/>
    </location>
</feature>
<evidence type="ECO:0000256" key="1">
    <source>
        <dbReference type="SAM" id="MobiDB-lite"/>
    </source>
</evidence>
<evidence type="ECO:0000313" key="3">
    <source>
        <dbReference type="EMBL" id="MCY1713743.1"/>
    </source>
</evidence>
<keyword evidence="2" id="KW-1133">Transmembrane helix</keyword>
<keyword evidence="2" id="KW-0472">Membrane</keyword>
<proteinExistence type="predicted"/>
<accession>A0ABT4BUZ3</accession>
<gene>
    <name evidence="3" type="ORF">OUY18_05675</name>
</gene>
<evidence type="ECO:0000313" key="4">
    <source>
        <dbReference type="Proteomes" id="UP001082703"/>
    </source>
</evidence>
<evidence type="ECO:0000256" key="2">
    <source>
        <dbReference type="SAM" id="Phobius"/>
    </source>
</evidence>
<feature type="transmembrane region" description="Helical" evidence="2">
    <location>
        <begin position="105"/>
        <end position="131"/>
    </location>
</feature>
<keyword evidence="4" id="KW-1185">Reference proteome</keyword>
<sequence length="412" mass="45893">MRNRNYRHIGKEVGRAVRDAIRSGNWEEVGRAVDDSVQEFTMYGNEVLDDLKNAAQRPPAYTQNRPRGACQNGADGRRPSAPAYQEPAAVPFAFRSRMPGSISGLVCAIIGAAAGIPMLIADLVTLIMGAVGYVPLLHLAVAVSVLLPVTAVFLGLMVYGIVLRRRARRFTRYRNAMGGAAFCMVDRLADMTGETQERTKKDLRRMISSGACPQGHLDRRETCFIVNDETYNDYLEAERAYTARAQAAQEEEQKEAADPKEAELAAVIKEGNEYLQQIRAANDALPGEVISQKLDRLENVTARIFICIRQHPEKLPDIRRFIRYYMPTTLKLVKSYEEFENQPVHGENISKAKEEIERALDTINTAFENLLDTLFADDALDVSADISTLETMLKQEGLTGSDFKAPEDSKIS</sequence>
<organism evidence="3 4">
    <name type="scientific">Caproiciproducens galactitolivorans</name>
    <dbReference type="NCBI Taxonomy" id="642589"/>
    <lineage>
        <taxon>Bacteria</taxon>
        <taxon>Bacillati</taxon>
        <taxon>Bacillota</taxon>
        <taxon>Clostridia</taxon>
        <taxon>Eubacteriales</taxon>
        <taxon>Acutalibacteraceae</taxon>
        <taxon>Caproiciproducens</taxon>
    </lineage>
</organism>
<dbReference type="InterPro" id="IPR018770">
    <property type="entry name" value="ChloroindolylP_hydrolase"/>
</dbReference>